<dbReference type="GO" id="GO:0000287">
    <property type="term" value="F:magnesium ion binding"/>
    <property type="evidence" value="ECO:0007669"/>
    <property type="project" value="TreeGrafter"/>
</dbReference>
<dbReference type="Proteomes" id="UP001233271">
    <property type="component" value="Chromosome 3"/>
</dbReference>
<feature type="binding site" evidence="5">
    <location>
        <position position="170"/>
    </location>
    <ligand>
        <name>Mg(2+)</name>
        <dbReference type="ChEBI" id="CHEBI:18420"/>
    </ligand>
</feature>
<dbReference type="Gene3D" id="3.20.20.60">
    <property type="entry name" value="Phosphoenolpyruvate-binding domains"/>
    <property type="match status" value="1"/>
</dbReference>
<organism evidence="7 8">
    <name type="scientific">Cutaneotrichosporon cavernicola</name>
    <dbReference type="NCBI Taxonomy" id="279322"/>
    <lineage>
        <taxon>Eukaryota</taxon>
        <taxon>Fungi</taxon>
        <taxon>Dikarya</taxon>
        <taxon>Basidiomycota</taxon>
        <taxon>Agaricomycotina</taxon>
        <taxon>Tremellomycetes</taxon>
        <taxon>Trichosporonales</taxon>
        <taxon>Trichosporonaceae</taxon>
        <taxon>Cutaneotrichosporon</taxon>
    </lineage>
</organism>
<evidence type="ECO:0000313" key="7">
    <source>
        <dbReference type="EMBL" id="BEI90866.1"/>
    </source>
</evidence>
<dbReference type="InterPro" id="IPR040442">
    <property type="entry name" value="Pyrv_kinase-like_dom_sf"/>
</dbReference>
<protein>
    <recommendedName>
        <fullName evidence="6">HpcH/HpaI aldolase/citrate lyase domain-containing protein</fullName>
    </recommendedName>
</protein>
<evidence type="ECO:0000256" key="5">
    <source>
        <dbReference type="PIRSR" id="PIRSR015582-2"/>
    </source>
</evidence>
<feature type="domain" description="HpcH/HpaI aldolase/citrate lyase" evidence="6">
    <location>
        <begin position="48"/>
        <end position="266"/>
    </location>
</feature>
<keyword evidence="8" id="KW-1185">Reference proteome</keyword>
<accession>A0AA48I4A7</accession>
<name>A0AA48I4A7_9TREE</name>
<dbReference type="PIRSF" id="PIRSF015582">
    <property type="entry name" value="Cit_lyase_B"/>
    <property type="match status" value="1"/>
</dbReference>
<feature type="binding site" evidence="4">
    <location>
        <position position="170"/>
    </location>
    <ligand>
        <name>substrate</name>
    </ligand>
</feature>
<evidence type="ECO:0000313" key="8">
    <source>
        <dbReference type="Proteomes" id="UP001233271"/>
    </source>
</evidence>
<dbReference type="SUPFAM" id="SSF51621">
    <property type="entry name" value="Phosphoenolpyruvate/pyruvate domain"/>
    <property type="match status" value="1"/>
</dbReference>
<dbReference type="GeneID" id="85494736"/>
<evidence type="ECO:0000259" key="6">
    <source>
        <dbReference type="Pfam" id="PF03328"/>
    </source>
</evidence>
<evidence type="ECO:0000256" key="3">
    <source>
        <dbReference type="ARBA" id="ARBA00022842"/>
    </source>
</evidence>
<dbReference type="Pfam" id="PF03328">
    <property type="entry name" value="HpcH_HpaI"/>
    <property type="match status" value="1"/>
</dbReference>
<dbReference type="KEGG" id="ccac:CcaHIS019_0309360"/>
<keyword evidence="2 5" id="KW-0479">Metal-binding</keyword>
<dbReference type="PANTHER" id="PTHR32308:SF0">
    <property type="entry name" value="HPCH_HPAI ALDOLASE_CITRATE LYASE DOMAIN-CONTAINING PROTEIN"/>
    <property type="match status" value="1"/>
</dbReference>
<evidence type="ECO:0000256" key="4">
    <source>
        <dbReference type="PIRSR" id="PIRSR015582-1"/>
    </source>
</evidence>
<dbReference type="GO" id="GO:0003824">
    <property type="term" value="F:catalytic activity"/>
    <property type="evidence" value="ECO:0007669"/>
    <property type="project" value="InterPro"/>
</dbReference>
<dbReference type="GO" id="GO:0006107">
    <property type="term" value="P:oxaloacetate metabolic process"/>
    <property type="evidence" value="ECO:0007669"/>
    <property type="project" value="TreeGrafter"/>
</dbReference>
<dbReference type="PANTHER" id="PTHR32308">
    <property type="entry name" value="LYASE BETA SUBUNIT, PUTATIVE (AFU_ORTHOLOGUE AFUA_4G13030)-RELATED"/>
    <property type="match status" value="1"/>
</dbReference>
<dbReference type="AlphaFoldDB" id="A0AA48I4A7"/>
<dbReference type="EMBL" id="AP028214">
    <property type="protein sequence ID" value="BEI90866.1"/>
    <property type="molecule type" value="Genomic_DNA"/>
</dbReference>
<dbReference type="InterPro" id="IPR015813">
    <property type="entry name" value="Pyrv/PenolPyrv_kinase-like_dom"/>
</dbReference>
<dbReference type="InterPro" id="IPR011206">
    <property type="entry name" value="Citrate_lyase_beta/mcl1/mcl2"/>
</dbReference>
<proteinExistence type="predicted"/>
<reference evidence="7" key="1">
    <citation type="journal article" date="2023" name="BMC Genomics">
        <title>Chromosome-level genome assemblies of Cutaneotrichosporon spp. (Trichosporonales, Basidiomycota) reveal imbalanced evolution between nucleotide sequences and chromosome synteny.</title>
        <authorList>
            <person name="Kobayashi Y."/>
            <person name="Kayamori A."/>
            <person name="Aoki K."/>
            <person name="Shiwa Y."/>
            <person name="Matsutani M."/>
            <person name="Fujita N."/>
            <person name="Sugita T."/>
            <person name="Iwasaki W."/>
            <person name="Tanaka N."/>
            <person name="Takashima M."/>
        </authorList>
    </citation>
    <scope>NUCLEOTIDE SEQUENCE</scope>
    <source>
        <strain evidence="7">HIS019</strain>
    </source>
</reference>
<dbReference type="RefSeq" id="XP_060456131.1">
    <property type="nucleotide sequence ID" value="XM_060599437.1"/>
</dbReference>
<comment type="cofactor">
    <cofactor evidence="1">
        <name>Mg(2+)</name>
        <dbReference type="ChEBI" id="CHEBI:18420"/>
    </cofactor>
</comment>
<evidence type="ECO:0000256" key="2">
    <source>
        <dbReference type="ARBA" id="ARBA00022723"/>
    </source>
</evidence>
<gene>
    <name evidence="7" type="ORF">CcaverHIS019_0309360</name>
</gene>
<dbReference type="InterPro" id="IPR005000">
    <property type="entry name" value="Aldolase/citrate-lyase_domain"/>
</dbReference>
<feature type="binding site" evidence="5">
    <location>
        <position position="198"/>
    </location>
    <ligand>
        <name>Mg(2+)</name>
        <dbReference type="ChEBI" id="CHEBI:18420"/>
    </ligand>
</feature>
<sequence>MLSFVPRAVSAPRAARAMSTIVRSELPPVLRRAMLYGLLVRTAQLTSVPGSNPRMIEKSLSSPADSVAYDLEDAVAPSAKPEARRLVAELLDSDRRPAGEVVARINAVGTGFEVDDLDTILRARHVQAIALPKTNDPEHLEWVVSRIQALCPPDKQAGRENAVRIIGMIESAEAMLRIHEIAAAARGHLDALLFAAEDYCADVGIVRTPGRSELLYPRAKLVTTARAFGLGSLDLVCVNFKDPEALRIESEEGMRLGFTGKQAIHPAQIDVIQAAYAPSEAAIRKAARVKFSFELHDSKGTGAYALDGVMIDAPVYKQAQNTLRLAQAAGLPIPNITEKDIS</sequence>
<feature type="binding site" evidence="4">
    <location>
        <position position="104"/>
    </location>
    <ligand>
        <name>substrate</name>
    </ligand>
</feature>
<evidence type="ECO:0000256" key="1">
    <source>
        <dbReference type="ARBA" id="ARBA00001946"/>
    </source>
</evidence>
<keyword evidence="3 5" id="KW-0460">Magnesium</keyword>